<sequence>MSRAGENLWFQERAATNRRGEEKPKSAQQSSRERPPANVDDATQAHDSDSKDTEAILRQTGFNVARWQIQAIGRVQLNSNNPASALGSNSVKCIHVDNVSARPAIEITHRTISRRNDLHQATNVEADDFDLDEEEA</sequence>
<evidence type="ECO:0000313" key="2">
    <source>
        <dbReference type="EMBL" id="EJK52839.1"/>
    </source>
</evidence>
<dbReference type="AlphaFoldDB" id="K0RKK5"/>
<protein>
    <submittedName>
        <fullName evidence="2">Uncharacterized protein</fullName>
    </submittedName>
</protein>
<evidence type="ECO:0000256" key="1">
    <source>
        <dbReference type="SAM" id="MobiDB-lite"/>
    </source>
</evidence>
<organism evidence="2 3">
    <name type="scientific">Thalassiosira oceanica</name>
    <name type="common">Marine diatom</name>
    <dbReference type="NCBI Taxonomy" id="159749"/>
    <lineage>
        <taxon>Eukaryota</taxon>
        <taxon>Sar</taxon>
        <taxon>Stramenopiles</taxon>
        <taxon>Ochrophyta</taxon>
        <taxon>Bacillariophyta</taxon>
        <taxon>Coscinodiscophyceae</taxon>
        <taxon>Thalassiosirophycidae</taxon>
        <taxon>Thalassiosirales</taxon>
        <taxon>Thalassiosiraceae</taxon>
        <taxon>Thalassiosira</taxon>
    </lineage>
</organism>
<name>K0RKK5_THAOC</name>
<proteinExistence type="predicted"/>
<feature type="compositionally biased region" description="Basic and acidic residues" evidence="1">
    <location>
        <begin position="43"/>
        <end position="52"/>
    </location>
</feature>
<dbReference type="EMBL" id="AGNL01039171">
    <property type="protein sequence ID" value="EJK52839.1"/>
    <property type="molecule type" value="Genomic_DNA"/>
</dbReference>
<reference evidence="2 3" key="1">
    <citation type="journal article" date="2012" name="Genome Biol.">
        <title>Genome and low-iron response of an oceanic diatom adapted to chronic iron limitation.</title>
        <authorList>
            <person name="Lommer M."/>
            <person name="Specht M."/>
            <person name="Roy A.S."/>
            <person name="Kraemer L."/>
            <person name="Andreson R."/>
            <person name="Gutowska M.A."/>
            <person name="Wolf J."/>
            <person name="Bergner S.V."/>
            <person name="Schilhabel M.B."/>
            <person name="Klostermeier U.C."/>
            <person name="Beiko R.G."/>
            <person name="Rosenstiel P."/>
            <person name="Hippler M."/>
            <person name="Laroche J."/>
        </authorList>
    </citation>
    <scope>NUCLEOTIDE SEQUENCE [LARGE SCALE GENOMIC DNA]</scope>
    <source>
        <strain evidence="2 3">CCMP1005</strain>
    </source>
</reference>
<gene>
    <name evidence="2" type="ORF">THAOC_27852</name>
</gene>
<keyword evidence="3" id="KW-1185">Reference proteome</keyword>
<dbReference type="Proteomes" id="UP000266841">
    <property type="component" value="Unassembled WGS sequence"/>
</dbReference>
<feature type="region of interest" description="Disordered" evidence="1">
    <location>
        <begin position="1"/>
        <end position="52"/>
    </location>
</feature>
<evidence type="ECO:0000313" key="3">
    <source>
        <dbReference type="Proteomes" id="UP000266841"/>
    </source>
</evidence>
<accession>K0RKK5</accession>
<feature type="compositionally biased region" description="Basic and acidic residues" evidence="1">
    <location>
        <begin position="18"/>
        <end position="35"/>
    </location>
</feature>
<comment type="caution">
    <text evidence="2">The sequence shown here is derived from an EMBL/GenBank/DDBJ whole genome shotgun (WGS) entry which is preliminary data.</text>
</comment>